<accession>A0ABU8TQN7</accession>
<keyword evidence="3" id="KW-1185">Reference proteome</keyword>
<proteinExistence type="predicted"/>
<feature type="chain" id="PRO_5045452548" description="DUF3251 domain-containing protein" evidence="1">
    <location>
        <begin position="24"/>
        <end position="204"/>
    </location>
</feature>
<sequence>MQKLLPTYMLSILTFVAPATAFAQPTAPDPNKLVSPEFIQEVRGWLGNPIVNLSIKTQNELRGQLDQGKIDALDKQWRAEREVDDKPLISATLSAPLSNYLLRVQAGSTGLYTEIFVMDANGLNVGQSAITGDYWQGDEGKFQKTFPIASDAVFIDEAEWDEDRKIWRAQLNMTLSDQASSKAIGAVTVEINLTELQRRNAPAS</sequence>
<gene>
    <name evidence="2" type="ORF">V6575_19315</name>
</gene>
<evidence type="ECO:0000313" key="3">
    <source>
        <dbReference type="Proteomes" id="UP001385499"/>
    </source>
</evidence>
<dbReference type="Proteomes" id="UP001385499">
    <property type="component" value="Unassembled WGS sequence"/>
</dbReference>
<evidence type="ECO:0008006" key="4">
    <source>
        <dbReference type="Google" id="ProtNLM"/>
    </source>
</evidence>
<evidence type="ECO:0000313" key="2">
    <source>
        <dbReference type="EMBL" id="MEJ8476247.1"/>
    </source>
</evidence>
<organism evidence="2 3">
    <name type="scientific">Roseibium algae</name>
    <dbReference type="NCBI Taxonomy" id="3123038"/>
    <lineage>
        <taxon>Bacteria</taxon>
        <taxon>Pseudomonadati</taxon>
        <taxon>Pseudomonadota</taxon>
        <taxon>Alphaproteobacteria</taxon>
        <taxon>Hyphomicrobiales</taxon>
        <taxon>Stappiaceae</taxon>
        <taxon>Roseibium</taxon>
    </lineage>
</organism>
<dbReference type="EMBL" id="JBAKIA010000016">
    <property type="protein sequence ID" value="MEJ8476247.1"/>
    <property type="molecule type" value="Genomic_DNA"/>
</dbReference>
<name>A0ABU8TQN7_9HYPH</name>
<dbReference type="RefSeq" id="WP_340276665.1">
    <property type="nucleotide sequence ID" value="NZ_JBAKIA010000016.1"/>
</dbReference>
<feature type="signal peptide" evidence="1">
    <location>
        <begin position="1"/>
        <end position="23"/>
    </location>
</feature>
<evidence type="ECO:0000256" key="1">
    <source>
        <dbReference type="SAM" id="SignalP"/>
    </source>
</evidence>
<comment type="caution">
    <text evidence="2">The sequence shown here is derived from an EMBL/GenBank/DDBJ whole genome shotgun (WGS) entry which is preliminary data.</text>
</comment>
<keyword evidence="1" id="KW-0732">Signal</keyword>
<protein>
    <recommendedName>
        <fullName evidence="4">DUF3251 domain-containing protein</fullName>
    </recommendedName>
</protein>
<reference evidence="2 3" key="1">
    <citation type="submission" date="2024-02" db="EMBL/GenBank/DDBJ databases">
        <title>Roseibium algae sp. nov., isolated from marine alga (Grateloupia sp.), showing potential in myo-inositol conversion.</title>
        <authorList>
            <person name="Wang Y."/>
        </authorList>
    </citation>
    <scope>NUCLEOTIDE SEQUENCE [LARGE SCALE GENOMIC DNA]</scope>
    <source>
        <strain evidence="2 3">H3510</strain>
    </source>
</reference>